<dbReference type="PANTHER" id="PTHR21043">
    <property type="entry name" value="IOJAP SUPERFAMILY ORTHOLOG"/>
    <property type="match status" value="1"/>
</dbReference>
<dbReference type="InterPro" id="IPR004394">
    <property type="entry name" value="Iojap/RsfS/C7orf30"/>
</dbReference>
<comment type="function">
    <text evidence="2">Functions as a ribosomal silencing factor. Interacts with ribosomal protein uL14 (rplN), blocking formation of intersubunit bridge B8. Prevents association of the 30S and 50S ribosomal subunits and the formation of functional ribosomes, thus repressing translation.</text>
</comment>
<dbReference type="Gene3D" id="3.30.460.10">
    <property type="entry name" value="Beta Polymerase, domain 2"/>
    <property type="match status" value="1"/>
</dbReference>
<comment type="subcellular location">
    <subcellularLocation>
        <location evidence="2">Cytoplasm</location>
    </subcellularLocation>
</comment>
<dbReference type="NCBIfam" id="TIGR00090">
    <property type="entry name" value="rsfS_iojap_ybeB"/>
    <property type="match status" value="1"/>
</dbReference>
<keyword evidence="2" id="KW-0678">Repressor</keyword>
<dbReference type="HAMAP" id="MF_01477">
    <property type="entry name" value="Iojap_RsfS"/>
    <property type="match status" value="1"/>
</dbReference>
<gene>
    <name evidence="2 3" type="primary">rsfS</name>
    <name evidence="3" type="ORF">GCM10011502_03110</name>
</gene>
<dbReference type="EMBL" id="BMKE01000002">
    <property type="protein sequence ID" value="GGB33410.1"/>
    <property type="molecule type" value="Genomic_DNA"/>
</dbReference>
<sequence length="113" mass="12282">MQGQELYAFIVDKLDDTKARDIQVLDVTGKSTITDCMIVCSGNSSRHVNAIAENVAAEARHAGLNFLSLQGKDAGEWVLVDLGDVIIHVMQEETRDFYQLEKLWGGTAVGASA</sequence>
<evidence type="ECO:0000256" key="1">
    <source>
        <dbReference type="ARBA" id="ARBA00010574"/>
    </source>
</evidence>
<evidence type="ECO:0000313" key="4">
    <source>
        <dbReference type="Proteomes" id="UP000646152"/>
    </source>
</evidence>
<proteinExistence type="inferred from homology"/>
<organism evidence="3 4">
    <name type="scientific">Oceanisphaera marina</name>
    <dbReference type="NCBI Taxonomy" id="2017550"/>
    <lineage>
        <taxon>Bacteria</taxon>
        <taxon>Pseudomonadati</taxon>
        <taxon>Pseudomonadota</taxon>
        <taxon>Gammaproteobacteria</taxon>
        <taxon>Aeromonadales</taxon>
        <taxon>Aeromonadaceae</taxon>
        <taxon>Oceanisphaera</taxon>
    </lineage>
</organism>
<dbReference type="Pfam" id="PF02410">
    <property type="entry name" value="RsfS"/>
    <property type="match status" value="1"/>
</dbReference>
<dbReference type="SUPFAM" id="SSF81301">
    <property type="entry name" value="Nucleotidyltransferase"/>
    <property type="match status" value="1"/>
</dbReference>
<evidence type="ECO:0000313" key="3">
    <source>
        <dbReference type="EMBL" id="GGB33410.1"/>
    </source>
</evidence>
<dbReference type="InterPro" id="IPR043519">
    <property type="entry name" value="NT_sf"/>
</dbReference>
<reference evidence="4" key="1">
    <citation type="journal article" date="2019" name="Int. J. Syst. Evol. Microbiol.">
        <title>The Global Catalogue of Microorganisms (GCM) 10K type strain sequencing project: providing services to taxonomists for standard genome sequencing and annotation.</title>
        <authorList>
            <consortium name="The Broad Institute Genomics Platform"/>
            <consortium name="The Broad Institute Genome Sequencing Center for Infectious Disease"/>
            <person name="Wu L."/>
            <person name="Ma J."/>
        </authorList>
    </citation>
    <scope>NUCLEOTIDE SEQUENCE [LARGE SCALE GENOMIC DNA]</scope>
    <source>
        <strain evidence="4">CGMCC 1.15923</strain>
    </source>
</reference>
<evidence type="ECO:0000256" key="2">
    <source>
        <dbReference type="HAMAP-Rule" id="MF_01477"/>
    </source>
</evidence>
<accession>A0ABQ1IBJ4</accession>
<keyword evidence="4" id="KW-1185">Reference proteome</keyword>
<protein>
    <recommendedName>
        <fullName evidence="2">Ribosomal silencing factor RsfS</fullName>
    </recommendedName>
</protein>
<dbReference type="RefSeq" id="WP_188628336.1">
    <property type="nucleotide sequence ID" value="NZ_BMKE01000002.1"/>
</dbReference>
<name>A0ABQ1IBJ4_9GAMM</name>
<dbReference type="PANTHER" id="PTHR21043:SF0">
    <property type="entry name" value="MITOCHONDRIAL ASSEMBLY OF RIBOSOMAL LARGE SUBUNIT PROTEIN 1"/>
    <property type="match status" value="1"/>
</dbReference>
<comment type="caution">
    <text evidence="3">The sequence shown here is derived from an EMBL/GenBank/DDBJ whole genome shotgun (WGS) entry which is preliminary data.</text>
</comment>
<dbReference type="Proteomes" id="UP000646152">
    <property type="component" value="Unassembled WGS sequence"/>
</dbReference>
<keyword evidence="2" id="KW-0963">Cytoplasm</keyword>
<comment type="similarity">
    <text evidence="1 2">Belongs to the Iojap/RsfS family.</text>
</comment>
<comment type="subunit">
    <text evidence="2">Interacts with ribosomal protein uL14 (rplN).</text>
</comment>
<keyword evidence="2" id="KW-0810">Translation regulation</keyword>